<dbReference type="AlphaFoldDB" id="A0A699J2L1"/>
<gene>
    <name evidence="2" type="ORF">Tci_577702</name>
</gene>
<dbReference type="EMBL" id="BKCJ010362361">
    <property type="protein sequence ID" value="GFA05730.1"/>
    <property type="molecule type" value="Genomic_DNA"/>
</dbReference>
<organism evidence="2">
    <name type="scientific">Tanacetum cinerariifolium</name>
    <name type="common">Dalmatian daisy</name>
    <name type="synonym">Chrysanthemum cinerariifolium</name>
    <dbReference type="NCBI Taxonomy" id="118510"/>
    <lineage>
        <taxon>Eukaryota</taxon>
        <taxon>Viridiplantae</taxon>
        <taxon>Streptophyta</taxon>
        <taxon>Embryophyta</taxon>
        <taxon>Tracheophyta</taxon>
        <taxon>Spermatophyta</taxon>
        <taxon>Magnoliopsida</taxon>
        <taxon>eudicotyledons</taxon>
        <taxon>Gunneridae</taxon>
        <taxon>Pentapetalae</taxon>
        <taxon>asterids</taxon>
        <taxon>campanulids</taxon>
        <taxon>Asterales</taxon>
        <taxon>Asteraceae</taxon>
        <taxon>Asteroideae</taxon>
        <taxon>Anthemideae</taxon>
        <taxon>Anthemidinae</taxon>
        <taxon>Tanacetum</taxon>
    </lineage>
</organism>
<feature type="region of interest" description="Disordered" evidence="1">
    <location>
        <begin position="243"/>
        <end position="288"/>
    </location>
</feature>
<evidence type="ECO:0000256" key="1">
    <source>
        <dbReference type="SAM" id="MobiDB-lite"/>
    </source>
</evidence>
<feature type="region of interest" description="Disordered" evidence="1">
    <location>
        <begin position="298"/>
        <end position="317"/>
    </location>
</feature>
<keyword evidence="2" id="KW-0548">Nucleotidyltransferase</keyword>
<reference evidence="2" key="1">
    <citation type="journal article" date="2019" name="Sci. Rep.">
        <title>Draft genome of Tanacetum cinerariifolium, the natural source of mosquito coil.</title>
        <authorList>
            <person name="Yamashiro T."/>
            <person name="Shiraishi A."/>
            <person name="Satake H."/>
            <person name="Nakayama K."/>
        </authorList>
    </citation>
    <scope>NUCLEOTIDE SEQUENCE</scope>
</reference>
<accession>A0A699J2L1</accession>
<comment type="caution">
    <text evidence="2">The sequence shown here is derived from an EMBL/GenBank/DDBJ whole genome shotgun (WGS) entry which is preliminary data.</text>
</comment>
<keyword evidence="2" id="KW-0695">RNA-directed DNA polymerase</keyword>
<name>A0A699J2L1_TANCI</name>
<feature type="compositionally biased region" description="Basic and acidic residues" evidence="1">
    <location>
        <begin position="275"/>
        <end position="288"/>
    </location>
</feature>
<dbReference type="GO" id="GO:0003964">
    <property type="term" value="F:RNA-directed DNA polymerase activity"/>
    <property type="evidence" value="ECO:0007669"/>
    <property type="project" value="UniProtKB-KW"/>
</dbReference>
<sequence length="375" mass="41879">MTAASSNSLGFRQPKAQDHVGSYVNLVNGSSTMAVPGPYISSASALVLDDSCVVERDLSKYATGKVKDVNYIPNLRTLLMDDGFSDLKLKYLGGMWVMFEFDKVDTKVNMMQHIGVKSLFHVIQDVVHDFVSDERIVWVDIEGIPLNVWSCETFMRIGKKWGETLDIEDNFDSSFGRKRLCIKTKQQVSILESFKIIFKGKVLLVRAKELFTWNLTFLSHNEMVYASEDESVHSPKKIPAHSAFSEEVSGDDSESDVEEVSETIFGDNSSSPNKNSDEMGKQHSKDPFKIHDILKKQTGGETREVSSSLSYPPGFTPEEINRESVDLNVVKEGGSVLEVLEDMIQVGQAIGYTMDGYVKDFERIIGTQGADDVPR</sequence>
<protein>
    <submittedName>
        <fullName evidence="2">RNA-directed DNA polymerase, eukaryota</fullName>
    </submittedName>
</protein>
<keyword evidence="2" id="KW-0808">Transferase</keyword>
<evidence type="ECO:0000313" key="2">
    <source>
        <dbReference type="EMBL" id="GFA05730.1"/>
    </source>
</evidence>
<feature type="compositionally biased region" description="Acidic residues" evidence="1">
    <location>
        <begin position="248"/>
        <end position="261"/>
    </location>
</feature>
<proteinExistence type="predicted"/>